<dbReference type="PRINTS" id="PR00507">
    <property type="entry name" value="N12N6MTFRASE"/>
</dbReference>
<dbReference type="GO" id="GO:0008170">
    <property type="term" value="F:N-methyltransferase activity"/>
    <property type="evidence" value="ECO:0007669"/>
    <property type="project" value="InterPro"/>
</dbReference>
<accession>A0A2T5J1V8</accession>
<dbReference type="PANTHER" id="PTHR33841">
    <property type="entry name" value="DNA METHYLTRANSFERASE YEEA-RELATED"/>
    <property type="match status" value="1"/>
</dbReference>
<keyword evidence="10" id="KW-1185">Reference proteome</keyword>
<dbReference type="EMBL" id="QAON01000003">
    <property type="protein sequence ID" value="PTQ90333.1"/>
    <property type="molecule type" value="Genomic_DNA"/>
</dbReference>
<gene>
    <name evidence="9" type="ORF">C8N29_10386</name>
</gene>
<dbReference type="InterPro" id="IPR029063">
    <property type="entry name" value="SAM-dependent_MTases_sf"/>
</dbReference>
<evidence type="ECO:0000256" key="6">
    <source>
        <dbReference type="ARBA" id="ARBA00047942"/>
    </source>
</evidence>
<evidence type="ECO:0000313" key="10">
    <source>
        <dbReference type="Proteomes" id="UP000244223"/>
    </source>
</evidence>
<evidence type="ECO:0000313" key="9">
    <source>
        <dbReference type="EMBL" id="PTQ90333.1"/>
    </source>
</evidence>
<evidence type="ECO:0000259" key="7">
    <source>
        <dbReference type="Pfam" id="PF02384"/>
    </source>
</evidence>
<evidence type="ECO:0000256" key="3">
    <source>
        <dbReference type="ARBA" id="ARBA00022603"/>
    </source>
</evidence>
<keyword evidence="5" id="KW-0680">Restriction system</keyword>
<feature type="domain" description="DNA methylase adenine-specific" evidence="7">
    <location>
        <begin position="98"/>
        <end position="271"/>
    </location>
</feature>
<dbReference type="GO" id="GO:0009307">
    <property type="term" value="P:DNA restriction-modification system"/>
    <property type="evidence" value="ECO:0007669"/>
    <property type="project" value="UniProtKB-KW"/>
</dbReference>
<evidence type="ECO:0000256" key="5">
    <source>
        <dbReference type="ARBA" id="ARBA00022747"/>
    </source>
</evidence>
<keyword evidence="3 9" id="KW-0489">Methyltransferase</keyword>
<dbReference type="GO" id="GO:0003677">
    <property type="term" value="F:DNA binding"/>
    <property type="evidence" value="ECO:0007669"/>
    <property type="project" value="InterPro"/>
</dbReference>
<keyword evidence="4 9" id="KW-0808">Transferase</keyword>
<dbReference type="Pfam" id="PF12950">
    <property type="entry name" value="TaqI_C"/>
    <property type="match status" value="1"/>
</dbReference>
<dbReference type="Proteomes" id="UP000244223">
    <property type="component" value="Unassembled WGS sequence"/>
</dbReference>
<dbReference type="Pfam" id="PF02384">
    <property type="entry name" value="N6_Mtase"/>
    <property type="match status" value="1"/>
</dbReference>
<sequence>MQSSLFDDDTRQTLSIEACAKTLAVSEATVRNWIKTGYLTLSNKGHVSHASVMQFKREILGKEKLYQRANKSQKDSHNHLLISADFLARAQSSEPANEALGKDYEDSLSDSYKNQEGIYYTPEHIVNDLFNLSDTSVKHKTFCDPCCGSGNFLLRALDLGFKPENLFGFDIDPVAVAIAKKRIFDHTGFVSNQIICADFLHLATTQETGHYDYIFTNPPWGKKIAKSEKDRLSRLLQAGNSLDTCALFYFACLHALNTHGVLGLLLPDAFFNVSAYADARASALSYQITRLCDYAKAFKGLQTNAVGLVLTKQENDAARQIDCLYENVHFQRTSDSLRHNPKYIFNLSCNNDEAALITHLYRIPHLTLEGYARWGLGIVTGNNTKYLRDKPEQGYVSVYKGSDITPRVLKTATNFLGTDFSQYQQVAPLHLYQAAEKLIYKFISSRLCFFYDTEARFIINSANLLITDDKFPISMSLLADLLNSELLNWLFKKLFNTHKVLRSDLERLPIHAQFLTDGHFIEADYLNALNIEKTEHGTFRIKK</sequence>
<evidence type="ECO:0000256" key="2">
    <source>
        <dbReference type="ARBA" id="ARBA00011900"/>
    </source>
</evidence>
<evidence type="ECO:0000256" key="4">
    <source>
        <dbReference type="ARBA" id="ARBA00022679"/>
    </source>
</evidence>
<dbReference type="EC" id="2.1.1.72" evidence="2"/>
<dbReference type="PANTHER" id="PTHR33841:SF1">
    <property type="entry name" value="DNA METHYLTRANSFERASE A"/>
    <property type="match status" value="1"/>
</dbReference>
<dbReference type="CDD" id="cd02440">
    <property type="entry name" value="AdoMet_MTases"/>
    <property type="match status" value="1"/>
</dbReference>
<dbReference type="InterPro" id="IPR002052">
    <property type="entry name" value="DNA_methylase_N6_adenine_CS"/>
</dbReference>
<dbReference type="SUPFAM" id="SSF53335">
    <property type="entry name" value="S-adenosyl-L-methionine-dependent methyltransferases"/>
    <property type="match status" value="1"/>
</dbReference>
<dbReference type="InterPro" id="IPR050953">
    <property type="entry name" value="N4_N6_ade-DNA_methylase"/>
</dbReference>
<proteinExistence type="inferred from homology"/>
<dbReference type="AlphaFoldDB" id="A0A2T5J1V8"/>
<feature type="domain" description="TaqI-like C-terminal specificity" evidence="8">
    <location>
        <begin position="398"/>
        <end position="510"/>
    </location>
</feature>
<evidence type="ECO:0000256" key="1">
    <source>
        <dbReference type="ARBA" id="ARBA00006594"/>
    </source>
</evidence>
<comment type="catalytic activity">
    <reaction evidence="6">
        <text>a 2'-deoxyadenosine in DNA + S-adenosyl-L-methionine = an N(6)-methyl-2'-deoxyadenosine in DNA + S-adenosyl-L-homocysteine + H(+)</text>
        <dbReference type="Rhea" id="RHEA:15197"/>
        <dbReference type="Rhea" id="RHEA-COMP:12418"/>
        <dbReference type="Rhea" id="RHEA-COMP:12419"/>
        <dbReference type="ChEBI" id="CHEBI:15378"/>
        <dbReference type="ChEBI" id="CHEBI:57856"/>
        <dbReference type="ChEBI" id="CHEBI:59789"/>
        <dbReference type="ChEBI" id="CHEBI:90615"/>
        <dbReference type="ChEBI" id="CHEBI:90616"/>
        <dbReference type="EC" id="2.1.1.72"/>
    </reaction>
</comment>
<dbReference type="Gene3D" id="3.40.50.150">
    <property type="entry name" value="Vaccinia Virus protein VP39"/>
    <property type="match status" value="1"/>
</dbReference>
<dbReference type="GO" id="GO:0032259">
    <property type="term" value="P:methylation"/>
    <property type="evidence" value="ECO:0007669"/>
    <property type="project" value="UniProtKB-KW"/>
</dbReference>
<reference evidence="9 10" key="1">
    <citation type="submission" date="2018-04" db="EMBL/GenBank/DDBJ databases">
        <title>Genomic Encyclopedia of Archaeal and Bacterial Type Strains, Phase II (KMG-II): from individual species to whole genera.</title>
        <authorList>
            <person name="Goeker M."/>
        </authorList>
    </citation>
    <scope>NUCLEOTIDE SEQUENCE [LARGE SCALE GENOMIC DNA]</scope>
    <source>
        <strain evidence="9 10">DSM 5822</strain>
    </source>
</reference>
<dbReference type="GO" id="GO:0009007">
    <property type="term" value="F:site-specific DNA-methyltransferase (adenine-specific) activity"/>
    <property type="evidence" value="ECO:0007669"/>
    <property type="project" value="UniProtKB-EC"/>
</dbReference>
<dbReference type="OrthoDB" id="9814572at2"/>
<protein>
    <recommendedName>
        <fullName evidence="2">site-specific DNA-methyltransferase (adenine-specific)</fullName>
        <ecNumber evidence="2">2.1.1.72</ecNumber>
    </recommendedName>
</protein>
<dbReference type="InterPro" id="IPR003356">
    <property type="entry name" value="DNA_methylase_A-5"/>
</dbReference>
<dbReference type="InterPro" id="IPR023135">
    <property type="entry name" value="N6_DNA_MeTrfase_TaqI_C"/>
</dbReference>
<dbReference type="Gene3D" id="3.90.220.10">
    <property type="entry name" value="Adenine-n6-DNA-methyltransferase Taqi, Chain A, domain 2"/>
    <property type="match status" value="1"/>
</dbReference>
<organism evidence="9 10">
    <name type="scientific">Agitococcus lubricus</name>
    <dbReference type="NCBI Taxonomy" id="1077255"/>
    <lineage>
        <taxon>Bacteria</taxon>
        <taxon>Pseudomonadati</taxon>
        <taxon>Pseudomonadota</taxon>
        <taxon>Gammaproteobacteria</taxon>
        <taxon>Moraxellales</taxon>
        <taxon>Moraxellaceae</taxon>
        <taxon>Agitococcus</taxon>
    </lineage>
</organism>
<comment type="caution">
    <text evidence="9">The sequence shown here is derived from an EMBL/GenBank/DDBJ whole genome shotgun (WGS) entry which is preliminary data.</text>
</comment>
<dbReference type="RefSeq" id="WP_146164419.1">
    <property type="nucleotide sequence ID" value="NZ_QAON01000003.1"/>
</dbReference>
<dbReference type="PROSITE" id="PS00092">
    <property type="entry name" value="N6_MTASE"/>
    <property type="match status" value="1"/>
</dbReference>
<name>A0A2T5J1V8_9GAMM</name>
<comment type="similarity">
    <text evidence="1">Belongs to the N(4)/N(6)-methyltransferase family.</text>
</comment>
<dbReference type="InterPro" id="IPR025931">
    <property type="entry name" value="TaqI_C"/>
</dbReference>
<evidence type="ECO:0000259" key="8">
    <source>
        <dbReference type="Pfam" id="PF12950"/>
    </source>
</evidence>